<keyword evidence="2" id="KW-0503">Monooxygenase</keyword>
<dbReference type="PROSITE" id="PS51725">
    <property type="entry name" value="ABM"/>
    <property type="match status" value="1"/>
</dbReference>
<name>A0A1G8R292_9GAMM</name>
<reference evidence="3" key="1">
    <citation type="submission" date="2016-10" db="EMBL/GenBank/DDBJ databases">
        <authorList>
            <person name="Varghese N."/>
            <person name="Submissions S."/>
        </authorList>
    </citation>
    <scope>NUCLEOTIDE SEQUENCE [LARGE SCALE GENOMIC DNA]</scope>
    <source>
        <strain evidence="3">DSM 23317</strain>
    </source>
</reference>
<dbReference type="GO" id="GO:0004497">
    <property type="term" value="F:monooxygenase activity"/>
    <property type="evidence" value="ECO:0007669"/>
    <property type="project" value="UniProtKB-KW"/>
</dbReference>
<dbReference type="SUPFAM" id="SSF54909">
    <property type="entry name" value="Dimeric alpha+beta barrel"/>
    <property type="match status" value="1"/>
</dbReference>
<dbReference type="Gene3D" id="3.30.70.100">
    <property type="match status" value="1"/>
</dbReference>
<dbReference type="InterPro" id="IPR007138">
    <property type="entry name" value="ABM_dom"/>
</dbReference>
<dbReference type="InterPro" id="IPR011008">
    <property type="entry name" value="Dimeric_a/b-barrel"/>
</dbReference>
<gene>
    <name evidence="2" type="ORF">SAMN04488540_10534</name>
</gene>
<dbReference type="RefSeq" id="WP_090364506.1">
    <property type="nucleotide sequence ID" value="NZ_FNEM01000005.1"/>
</dbReference>
<organism evidence="2 3">
    <name type="scientific">Ferrimonas sediminum</name>
    <dbReference type="NCBI Taxonomy" id="718193"/>
    <lineage>
        <taxon>Bacteria</taxon>
        <taxon>Pseudomonadati</taxon>
        <taxon>Pseudomonadota</taxon>
        <taxon>Gammaproteobacteria</taxon>
        <taxon>Alteromonadales</taxon>
        <taxon>Ferrimonadaceae</taxon>
        <taxon>Ferrimonas</taxon>
    </lineage>
</organism>
<evidence type="ECO:0000259" key="1">
    <source>
        <dbReference type="PROSITE" id="PS51725"/>
    </source>
</evidence>
<protein>
    <submittedName>
        <fullName evidence="2">Quinol monooxygenase YgiN</fullName>
    </submittedName>
</protein>
<keyword evidence="3" id="KW-1185">Reference proteome</keyword>
<feature type="domain" description="ABM" evidence="1">
    <location>
        <begin position="5"/>
        <end position="103"/>
    </location>
</feature>
<dbReference type="Proteomes" id="UP000199527">
    <property type="component" value="Unassembled WGS sequence"/>
</dbReference>
<evidence type="ECO:0000313" key="3">
    <source>
        <dbReference type="Proteomes" id="UP000199527"/>
    </source>
</evidence>
<dbReference type="Pfam" id="PF03992">
    <property type="entry name" value="ABM"/>
    <property type="match status" value="1"/>
</dbReference>
<dbReference type="OrthoDB" id="6912333at2"/>
<dbReference type="EMBL" id="FNEM01000005">
    <property type="protein sequence ID" value="SDJ11077.1"/>
    <property type="molecule type" value="Genomic_DNA"/>
</dbReference>
<sequence>MSQRIYCLAQFRPKPGKEEALFRVLQSLEPNTLREPGCLQYIVTRHIDSPFAQGHSYPIVFNEIWADHDAFAAHCQRSEIQAFFEAHCVAEEGLVAESNVCVYSDQPADYDAPQFG</sequence>
<keyword evidence="2" id="KW-0560">Oxidoreductase</keyword>
<evidence type="ECO:0000313" key="2">
    <source>
        <dbReference type="EMBL" id="SDJ11077.1"/>
    </source>
</evidence>
<dbReference type="AlphaFoldDB" id="A0A1G8R292"/>
<accession>A0A1G8R292</accession>
<proteinExistence type="predicted"/>